<reference evidence="7" key="1">
    <citation type="submission" date="2021-12" db="EMBL/GenBank/DDBJ databases">
        <authorList>
            <person name="King R."/>
        </authorList>
    </citation>
    <scope>NUCLEOTIDE SEQUENCE</scope>
</reference>
<dbReference type="GO" id="GO:0022857">
    <property type="term" value="F:transmembrane transporter activity"/>
    <property type="evidence" value="ECO:0007669"/>
    <property type="project" value="TreeGrafter"/>
</dbReference>
<name>A0A9N9WKY9_9NEOP</name>
<feature type="transmembrane region" description="Helical" evidence="6">
    <location>
        <begin position="130"/>
        <end position="151"/>
    </location>
</feature>
<evidence type="ECO:0000256" key="4">
    <source>
        <dbReference type="ARBA" id="ARBA00023136"/>
    </source>
</evidence>
<gene>
    <name evidence="7" type="ORF">DIATSA_LOCUS13025</name>
</gene>
<comment type="subcellular location">
    <subcellularLocation>
        <location evidence="1">Membrane</location>
        <topology evidence="1">Multi-pass membrane protein</topology>
    </subcellularLocation>
</comment>
<dbReference type="PANTHER" id="PTHR23507">
    <property type="entry name" value="ZGC:174356"/>
    <property type="match status" value="1"/>
</dbReference>
<keyword evidence="3 6" id="KW-1133">Transmembrane helix</keyword>
<evidence type="ECO:0000256" key="5">
    <source>
        <dbReference type="SAM" id="MobiDB-lite"/>
    </source>
</evidence>
<evidence type="ECO:0000256" key="1">
    <source>
        <dbReference type="ARBA" id="ARBA00004141"/>
    </source>
</evidence>
<feature type="transmembrane region" description="Helical" evidence="6">
    <location>
        <begin position="31"/>
        <end position="51"/>
    </location>
</feature>
<proteinExistence type="predicted"/>
<feature type="transmembrane region" description="Helical" evidence="6">
    <location>
        <begin position="157"/>
        <end position="177"/>
    </location>
</feature>
<protein>
    <submittedName>
        <fullName evidence="7">Uncharacterized protein</fullName>
    </submittedName>
</protein>
<sequence>MESVQNTPNGNETTDEGDAGSSEDQPTSSKFTVLMEFPLFITMLGIAISGAPTSNLIMYRTCIHALNHSVDECRSFLLPEAINHTQQLETEVQHYATFVTTARSVLQAVVPAIMTMFIGAWSDKHGRRPLVVWPILGIFITSVMMVVYSMLPSLGPWWYVVISLPFSLSGGFVVLYVGSMCYASDDSTTENRTAR</sequence>
<accession>A0A9N9WKY9</accession>
<dbReference type="GO" id="GO:0016020">
    <property type="term" value="C:membrane"/>
    <property type="evidence" value="ECO:0007669"/>
    <property type="project" value="UniProtKB-SubCell"/>
</dbReference>
<keyword evidence="2 6" id="KW-0812">Transmembrane</keyword>
<dbReference type="AlphaFoldDB" id="A0A9N9WKY9"/>
<dbReference type="InterPro" id="IPR036259">
    <property type="entry name" value="MFS_trans_sf"/>
</dbReference>
<dbReference type="OrthoDB" id="430300at2759"/>
<dbReference type="Proteomes" id="UP001153714">
    <property type="component" value="Chromosome 8"/>
</dbReference>
<dbReference type="Gene3D" id="1.20.1250.20">
    <property type="entry name" value="MFS general substrate transporter like domains"/>
    <property type="match status" value="1"/>
</dbReference>
<reference evidence="7" key="2">
    <citation type="submission" date="2022-10" db="EMBL/GenBank/DDBJ databases">
        <authorList>
            <consortium name="ENA_rothamsted_submissions"/>
            <consortium name="culmorum"/>
            <person name="King R."/>
        </authorList>
    </citation>
    <scope>NUCLEOTIDE SEQUENCE</scope>
</reference>
<keyword evidence="4 6" id="KW-0472">Membrane</keyword>
<organism evidence="7 8">
    <name type="scientific">Diatraea saccharalis</name>
    <name type="common">sugarcane borer</name>
    <dbReference type="NCBI Taxonomy" id="40085"/>
    <lineage>
        <taxon>Eukaryota</taxon>
        <taxon>Metazoa</taxon>
        <taxon>Ecdysozoa</taxon>
        <taxon>Arthropoda</taxon>
        <taxon>Hexapoda</taxon>
        <taxon>Insecta</taxon>
        <taxon>Pterygota</taxon>
        <taxon>Neoptera</taxon>
        <taxon>Endopterygota</taxon>
        <taxon>Lepidoptera</taxon>
        <taxon>Glossata</taxon>
        <taxon>Ditrysia</taxon>
        <taxon>Pyraloidea</taxon>
        <taxon>Crambidae</taxon>
        <taxon>Crambinae</taxon>
        <taxon>Diatraea</taxon>
    </lineage>
</organism>
<keyword evidence="8" id="KW-1185">Reference proteome</keyword>
<dbReference type="SUPFAM" id="SSF103473">
    <property type="entry name" value="MFS general substrate transporter"/>
    <property type="match status" value="1"/>
</dbReference>
<feature type="region of interest" description="Disordered" evidence="5">
    <location>
        <begin position="1"/>
        <end position="27"/>
    </location>
</feature>
<dbReference type="PANTHER" id="PTHR23507:SF39">
    <property type="entry name" value="GH23453P-RELATED"/>
    <property type="match status" value="1"/>
</dbReference>
<dbReference type="EMBL" id="OU893339">
    <property type="protein sequence ID" value="CAG9795785.1"/>
    <property type="molecule type" value="Genomic_DNA"/>
</dbReference>
<evidence type="ECO:0000313" key="7">
    <source>
        <dbReference type="EMBL" id="CAG9795785.1"/>
    </source>
</evidence>
<evidence type="ECO:0000256" key="3">
    <source>
        <dbReference type="ARBA" id="ARBA00022989"/>
    </source>
</evidence>
<feature type="compositionally biased region" description="Polar residues" evidence="5">
    <location>
        <begin position="1"/>
        <end position="12"/>
    </location>
</feature>
<evidence type="ECO:0000256" key="6">
    <source>
        <dbReference type="SAM" id="Phobius"/>
    </source>
</evidence>
<evidence type="ECO:0000313" key="8">
    <source>
        <dbReference type="Proteomes" id="UP001153714"/>
    </source>
</evidence>
<evidence type="ECO:0000256" key="2">
    <source>
        <dbReference type="ARBA" id="ARBA00022692"/>
    </source>
</evidence>